<dbReference type="HAMAP" id="MF_00358">
    <property type="entry name" value="Ribosomal_bS21"/>
    <property type="match status" value="1"/>
</dbReference>
<protein>
    <recommendedName>
        <fullName evidence="4 5">Small ribosomal subunit protein bS21</fullName>
    </recommendedName>
</protein>
<keyword evidence="9" id="KW-1185">Reference proteome</keyword>
<dbReference type="eggNOG" id="COG0828">
    <property type="taxonomic scope" value="Bacteria"/>
</dbReference>
<feature type="compositionally biased region" description="Basic and acidic residues" evidence="7">
    <location>
        <begin position="40"/>
        <end position="53"/>
    </location>
</feature>
<dbReference type="InterPro" id="IPR001911">
    <property type="entry name" value="Ribosomal_bS21"/>
</dbReference>
<dbReference type="GO" id="GO:1990904">
    <property type="term" value="C:ribonucleoprotein complex"/>
    <property type="evidence" value="ECO:0007669"/>
    <property type="project" value="UniProtKB-KW"/>
</dbReference>
<dbReference type="GO" id="GO:0003735">
    <property type="term" value="F:structural constituent of ribosome"/>
    <property type="evidence" value="ECO:0007669"/>
    <property type="project" value="InterPro"/>
</dbReference>
<evidence type="ECO:0000313" key="9">
    <source>
        <dbReference type="Proteomes" id="UP000019151"/>
    </source>
</evidence>
<evidence type="ECO:0000256" key="2">
    <source>
        <dbReference type="ARBA" id="ARBA00022980"/>
    </source>
</evidence>
<evidence type="ECO:0000256" key="7">
    <source>
        <dbReference type="SAM" id="MobiDB-lite"/>
    </source>
</evidence>
<keyword evidence="2 5" id="KW-0689">Ribosomal protein</keyword>
<evidence type="ECO:0000256" key="6">
    <source>
        <dbReference type="RuleBase" id="RU000667"/>
    </source>
</evidence>
<dbReference type="PRINTS" id="PR00976">
    <property type="entry name" value="RIBOSOMALS21"/>
</dbReference>
<sequence length="65" mass="7689">MIEIQLEEGDRIDWALKSFKRMVQRAGVLAEVRRRRHYVKPSEARQLKSEAAQRRARAARNKNRG</sequence>
<dbReference type="RefSeq" id="WP_025411080.1">
    <property type="nucleotide sequence ID" value="NZ_CP007128.1"/>
</dbReference>
<feature type="region of interest" description="Disordered" evidence="7">
    <location>
        <begin position="40"/>
        <end position="65"/>
    </location>
</feature>
<organism evidence="8 9">
    <name type="scientific">Gemmatirosa kalamazoonensis</name>
    <dbReference type="NCBI Taxonomy" id="861299"/>
    <lineage>
        <taxon>Bacteria</taxon>
        <taxon>Pseudomonadati</taxon>
        <taxon>Gemmatimonadota</taxon>
        <taxon>Gemmatimonadia</taxon>
        <taxon>Gemmatimonadales</taxon>
        <taxon>Gemmatimonadaceae</taxon>
        <taxon>Gemmatirosa</taxon>
    </lineage>
</organism>
<reference evidence="8 9" key="1">
    <citation type="journal article" date="2014" name="Genome Announc.">
        <title>Genome Sequence and Methylome of Soil Bacterium Gemmatirosa kalamazoonensis KBS708T, a Member of the Rarely Cultivated Gemmatimonadetes Phylum.</title>
        <authorList>
            <person name="Debruyn J.M."/>
            <person name="Radosevich M."/>
            <person name="Wommack K.E."/>
            <person name="Polson S.W."/>
            <person name="Hauser L.J."/>
            <person name="Fawaz M.N."/>
            <person name="Korlach J."/>
            <person name="Tsai Y.C."/>
        </authorList>
    </citation>
    <scope>NUCLEOTIDE SEQUENCE [LARGE SCALE GENOMIC DNA]</scope>
    <source>
        <strain evidence="8 9">KBS708</strain>
    </source>
</reference>
<dbReference type="OrthoDB" id="9799244at2"/>
<dbReference type="NCBIfam" id="TIGR00030">
    <property type="entry name" value="S21p"/>
    <property type="match status" value="1"/>
</dbReference>
<dbReference type="Gene3D" id="1.20.5.1150">
    <property type="entry name" value="Ribosomal protein S8"/>
    <property type="match status" value="1"/>
</dbReference>
<gene>
    <name evidence="5" type="primary">rpsU</name>
    <name evidence="8" type="ORF">J421_2048</name>
</gene>
<dbReference type="AlphaFoldDB" id="W0RGX6"/>
<name>W0RGX6_9BACT</name>
<evidence type="ECO:0000256" key="5">
    <source>
        <dbReference type="HAMAP-Rule" id="MF_00358"/>
    </source>
</evidence>
<dbReference type="GO" id="GO:0005840">
    <property type="term" value="C:ribosome"/>
    <property type="evidence" value="ECO:0007669"/>
    <property type="project" value="UniProtKB-KW"/>
</dbReference>
<dbReference type="FunCoup" id="W0RGX6">
    <property type="interactions" value="275"/>
</dbReference>
<comment type="similarity">
    <text evidence="1 5 6">Belongs to the bacterial ribosomal protein bS21 family.</text>
</comment>
<dbReference type="STRING" id="861299.J421_2048"/>
<evidence type="ECO:0000256" key="4">
    <source>
        <dbReference type="ARBA" id="ARBA00035135"/>
    </source>
</evidence>
<dbReference type="Proteomes" id="UP000019151">
    <property type="component" value="Chromosome"/>
</dbReference>
<dbReference type="KEGG" id="gba:J421_2048"/>
<evidence type="ECO:0000256" key="3">
    <source>
        <dbReference type="ARBA" id="ARBA00023274"/>
    </source>
</evidence>
<accession>W0RGX6</accession>
<dbReference type="InParanoid" id="W0RGX6"/>
<proteinExistence type="inferred from homology"/>
<keyword evidence="3 5" id="KW-0687">Ribonucleoprotein</keyword>
<dbReference type="HOGENOM" id="CLU_159258_3_1_0"/>
<dbReference type="GO" id="GO:0006412">
    <property type="term" value="P:translation"/>
    <property type="evidence" value="ECO:0007669"/>
    <property type="project" value="UniProtKB-UniRule"/>
</dbReference>
<dbReference type="EMBL" id="CP007128">
    <property type="protein sequence ID" value="AHG89585.1"/>
    <property type="molecule type" value="Genomic_DNA"/>
</dbReference>
<dbReference type="Pfam" id="PF01165">
    <property type="entry name" value="Ribosomal_S21"/>
    <property type="match status" value="1"/>
</dbReference>
<feature type="compositionally biased region" description="Basic residues" evidence="7">
    <location>
        <begin position="54"/>
        <end position="65"/>
    </location>
</feature>
<dbReference type="InterPro" id="IPR038380">
    <property type="entry name" value="Ribosomal_bS21_sf"/>
</dbReference>
<evidence type="ECO:0000256" key="1">
    <source>
        <dbReference type="ARBA" id="ARBA00006640"/>
    </source>
</evidence>
<evidence type="ECO:0000313" key="8">
    <source>
        <dbReference type="EMBL" id="AHG89585.1"/>
    </source>
</evidence>